<evidence type="ECO:0000256" key="1">
    <source>
        <dbReference type="ARBA" id="ARBA00004141"/>
    </source>
</evidence>
<evidence type="ECO:0000256" key="2">
    <source>
        <dbReference type="ARBA" id="ARBA00022692"/>
    </source>
</evidence>
<sequence>MDLTQVSSSHRASAQAPVTAPLFDDRPFLARLSLLDWLFALALVVGAGYALVHYNEHMDYYDKAVMIGTVPALIALGWRWKPARLMMASIAVLALLSIQIYQGDLARADSAFFLKYFLSSQSAILWMSALFVLATIFYWIGLLARSESGSAIGQKLTWVAVLMGFTGLMVRWYESYLIGADVGHIPVSNLYEVFVLFSLITALLYLYYEGHYGTRALGAFVLLVISAAVGFLMWYSVARDAQQIQPLVPALQSWWMKIHVPANFIGYGSFALSAMVSVAYLMKERGVLADRLPTLEVLDDVMYKSIAVGFAFFTIATILGALWAAEAWGGYWSWDPKETWALIVWLNYAAWLHMRLMKGLRGTVAAWWALTGLLVTTFAFLGVNMFLSGLHSYGKL</sequence>
<dbReference type="Proteomes" id="UP000494174">
    <property type="component" value="Unassembled WGS sequence"/>
</dbReference>
<dbReference type="InterPro" id="IPR017562">
    <property type="entry name" value="Cyt_c_biogenesis_CcsA"/>
</dbReference>
<name>A0A6P2MDS7_BURL3</name>
<keyword evidence="3" id="KW-0201">Cytochrome c-type biogenesis</keyword>
<dbReference type="RefSeq" id="WP_174969756.1">
    <property type="nucleotide sequence ID" value="NZ_CABVPU010000013.1"/>
</dbReference>
<dbReference type="GO" id="GO:0020037">
    <property type="term" value="F:heme binding"/>
    <property type="evidence" value="ECO:0007669"/>
    <property type="project" value="InterPro"/>
</dbReference>
<reference evidence="8 9" key="1">
    <citation type="submission" date="2019-09" db="EMBL/GenBank/DDBJ databases">
        <authorList>
            <person name="Depoorter E."/>
        </authorList>
    </citation>
    <scope>NUCLEOTIDE SEQUENCE [LARGE SCALE GENOMIC DNA]</scope>
    <source>
        <strain evidence="8">R-15945</strain>
    </source>
</reference>
<feature type="transmembrane region" description="Helical" evidence="6">
    <location>
        <begin position="34"/>
        <end position="54"/>
    </location>
</feature>
<organism evidence="8 9">
    <name type="scientific">Burkholderia lata (strain ATCC 17760 / DSM 23089 / LMG 22485 / NCIMB 9086 / R18194 / 383)</name>
    <dbReference type="NCBI Taxonomy" id="482957"/>
    <lineage>
        <taxon>Bacteria</taxon>
        <taxon>Pseudomonadati</taxon>
        <taxon>Pseudomonadota</taxon>
        <taxon>Betaproteobacteria</taxon>
        <taxon>Burkholderiales</taxon>
        <taxon>Burkholderiaceae</taxon>
        <taxon>Burkholderia</taxon>
        <taxon>Burkholderia cepacia complex</taxon>
    </lineage>
</organism>
<evidence type="ECO:0000256" key="4">
    <source>
        <dbReference type="ARBA" id="ARBA00022989"/>
    </source>
</evidence>
<feature type="transmembrane region" description="Helical" evidence="6">
    <location>
        <begin position="219"/>
        <end position="238"/>
    </location>
</feature>
<dbReference type="NCBIfam" id="TIGR03144">
    <property type="entry name" value="cytochr_II_ccsB"/>
    <property type="match status" value="1"/>
</dbReference>
<evidence type="ECO:0000313" key="8">
    <source>
        <dbReference type="EMBL" id="VWB81518.1"/>
    </source>
</evidence>
<dbReference type="InterPro" id="IPR045062">
    <property type="entry name" value="Cyt_c_biogenesis_CcsA/CcmC"/>
</dbReference>
<feature type="transmembrane region" description="Helical" evidence="6">
    <location>
        <begin position="366"/>
        <end position="387"/>
    </location>
</feature>
<comment type="subcellular location">
    <subcellularLocation>
        <location evidence="1">Membrane</location>
        <topology evidence="1">Multi-pass membrane protein</topology>
    </subcellularLocation>
</comment>
<accession>A0A6P2MDS7</accession>
<protein>
    <submittedName>
        <fullName evidence="8">Cytochrome C biogenesis protein</fullName>
    </submittedName>
</protein>
<feature type="transmembrane region" description="Helical" evidence="6">
    <location>
        <begin position="123"/>
        <end position="144"/>
    </location>
</feature>
<feature type="transmembrane region" description="Helical" evidence="6">
    <location>
        <begin position="258"/>
        <end position="281"/>
    </location>
</feature>
<evidence type="ECO:0000256" key="5">
    <source>
        <dbReference type="ARBA" id="ARBA00023136"/>
    </source>
</evidence>
<dbReference type="GO" id="GO:0005886">
    <property type="term" value="C:plasma membrane"/>
    <property type="evidence" value="ECO:0007669"/>
    <property type="project" value="TreeGrafter"/>
</dbReference>
<evidence type="ECO:0000256" key="6">
    <source>
        <dbReference type="SAM" id="Phobius"/>
    </source>
</evidence>
<keyword evidence="2 6" id="KW-0812">Transmembrane</keyword>
<feature type="domain" description="Cytochrome c assembly protein" evidence="7">
    <location>
        <begin position="187"/>
        <end position="391"/>
    </location>
</feature>
<dbReference type="AlphaFoldDB" id="A0A6P2MDS7"/>
<evidence type="ECO:0000259" key="7">
    <source>
        <dbReference type="Pfam" id="PF01578"/>
    </source>
</evidence>
<dbReference type="EMBL" id="CABVPU010000013">
    <property type="protein sequence ID" value="VWB81518.1"/>
    <property type="molecule type" value="Genomic_DNA"/>
</dbReference>
<feature type="transmembrane region" description="Helical" evidence="6">
    <location>
        <begin position="156"/>
        <end position="173"/>
    </location>
</feature>
<dbReference type="InterPro" id="IPR002541">
    <property type="entry name" value="Cyt_c_assembly"/>
</dbReference>
<feature type="transmembrane region" description="Helical" evidence="6">
    <location>
        <begin position="185"/>
        <end position="207"/>
    </location>
</feature>
<keyword evidence="4 6" id="KW-1133">Transmembrane helix</keyword>
<dbReference type="PANTHER" id="PTHR30071">
    <property type="entry name" value="HEME EXPORTER PROTEIN C"/>
    <property type="match status" value="1"/>
</dbReference>
<dbReference type="GO" id="GO:0017004">
    <property type="term" value="P:cytochrome complex assembly"/>
    <property type="evidence" value="ECO:0007669"/>
    <property type="project" value="UniProtKB-KW"/>
</dbReference>
<keyword evidence="5 6" id="KW-0472">Membrane</keyword>
<feature type="transmembrane region" description="Helical" evidence="6">
    <location>
        <begin position="85"/>
        <end position="103"/>
    </location>
</feature>
<evidence type="ECO:0000256" key="3">
    <source>
        <dbReference type="ARBA" id="ARBA00022748"/>
    </source>
</evidence>
<dbReference type="Pfam" id="PF01578">
    <property type="entry name" value="Cytochrom_C_asm"/>
    <property type="match status" value="1"/>
</dbReference>
<feature type="transmembrane region" description="Helical" evidence="6">
    <location>
        <begin position="301"/>
        <end position="325"/>
    </location>
</feature>
<gene>
    <name evidence="8" type="ORF">BLA15945_03908</name>
</gene>
<evidence type="ECO:0000313" key="9">
    <source>
        <dbReference type="Proteomes" id="UP000494174"/>
    </source>
</evidence>
<feature type="transmembrane region" description="Helical" evidence="6">
    <location>
        <begin position="337"/>
        <end position="354"/>
    </location>
</feature>
<proteinExistence type="predicted"/>
<dbReference type="PANTHER" id="PTHR30071:SF1">
    <property type="entry name" value="CYTOCHROME B_B6 PROTEIN-RELATED"/>
    <property type="match status" value="1"/>
</dbReference>